<reference evidence="2 3" key="1">
    <citation type="submission" date="2020-10" db="EMBL/GenBank/DDBJ databases">
        <title>The Coptis chinensis genome and diversification of protoberbering-type alkaloids.</title>
        <authorList>
            <person name="Wang B."/>
            <person name="Shu S."/>
            <person name="Song C."/>
            <person name="Liu Y."/>
        </authorList>
    </citation>
    <scope>NUCLEOTIDE SEQUENCE [LARGE SCALE GENOMIC DNA]</scope>
    <source>
        <strain evidence="2">HL-2020</strain>
        <tissue evidence="2">Leaf</tissue>
    </source>
</reference>
<organism evidence="2 3">
    <name type="scientific">Coptis chinensis</name>
    <dbReference type="NCBI Taxonomy" id="261450"/>
    <lineage>
        <taxon>Eukaryota</taxon>
        <taxon>Viridiplantae</taxon>
        <taxon>Streptophyta</taxon>
        <taxon>Embryophyta</taxon>
        <taxon>Tracheophyta</taxon>
        <taxon>Spermatophyta</taxon>
        <taxon>Magnoliopsida</taxon>
        <taxon>Ranunculales</taxon>
        <taxon>Ranunculaceae</taxon>
        <taxon>Coptidoideae</taxon>
        <taxon>Coptis</taxon>
    </lineage>
</organism>
<accession>A0A835I0E5</accession>
<evidence type="ECO:0000313" key="3">
    <source>
        <dbReference type="Proteomes" id="UP000631114"/>
    </source>
</evidence>
<dbReference type="EMBL" id="JADFTS010000004">
    <property type="protein sequence ID" value="KAF9608369.1"/>
    <property type="molecule type" value="Genomic_DNA"/>
</dbReference>
<name>A0A835I0E5_9MAGN</name>
<proteinExistence type="predicted"/>
<gene>
    <name evidence="2" type="ORF">IFM89_009488</name>
</gene>
<comment type="caution">
    <text evidence="2">The sequence shown here is derived from an EMBL/GenBank/DDBJ whole genome shotgun (WGS) entry which is preliminary data.</text>
</comment>
<dbReference type="Proteomes" id="UP000631114">
    <property type="component" value="Unassembled WGS sequence"/>
</dbReference>
<evidence type="ECO:0000313" key="2">
    <source>
        <dbReference type="EMBL" id="KAF9608369.1"/>
    </source>
</evidence>
<keyword evidence="3" id="KW-1185">Reference proteome</keyword>
<protein>
    <submittedName>
        <fullName evidence="2">Uncharacterized protein</fullName>
    </submittedName>
</protein>
<sequence length="149" mass="17001">MICSFLRENSFRLNIVPILLFVSGGMLSKLKATESMRGMNFLSFIADLYHYRGLTYELSPMKKSSLEYYGNPEGKPVLEDKLSEVTTHLLSTYDNGELTVALEEGHTDSQKWVKSFGKSMKRKLVPIDREGSKQSRALSRQNKKEKKLS</sequence>
<evidence type="ECO:0000256" key="1">
    <source>
        <dbReference type="SAM" id="MobiDB-lite"/>
    </source>
</evidence>
<feature type="region of interest" description="Disordered" evidence="1">
    <location>
        <begin position="124"/>
        <end position="149"/>
    </location>
</feature>
<dbReference type="AlphaFoldDB" id="A0A835I0E5"/>
<dbReference type="OrthoDB" id="428822at2759"/>